<name>A0A8S4PHC3_OWEFU</name>
<accession>A0A8S4PHC3</accession>
<feature type="domain" description="Neutral/alkaline non-lysosomal ceramidase N-terminal" evidence="8">
    <location>
        <begin position="32"/>
        <end position="540"/>
    </location>
</feature>
<feature type="binding site" evidence="6">
    <location>
        <position position="511"/>
    </location>
    <ligand>
        <name>Zn(2+)</name>
        <dbReference type="ChEBI" id="CHEBI:29105"/>
    </ligand>
</feature>
<feature type="domain" description="Neutral/alkaline non-lysosomal ceramidase C-terminal" evidence="9">
    <location>
        <begin position="543"/>
        <end position="703"/>
    </location>
</feature>
<keyword evidence="11" id="KW-1185">Reference proteome</keyword>
<feature type="binding site" evidence="6">
    <location>
        <position position="471"/>
    </location>
    <ligand>
        <name>Zn(2+)</name>
        <dbReference type="ChEBI" id="CHEBI:29105"/>
    </ligand>
</feature>
<comment type="cofactor">
    <cofactor evidence="6">
        <name>Zn(2+)</name>
        <dbReference type="ChEBI" id="CHEBI:29105"/>
    </cofactor>
    <text evidence="6">Binds 1 zinc ion per subunit.</text>
</comment>
<dbReference type="GO" id="GO:0046872">
    <property type="term" value="F:metal ion binding"/>
    <property type="evidence" value="ECO:0007669"/>
    <property type="project" value="UniProtKB-KW"/>
</dbReference>
<feature type="binding site" evidence="6">
    <location>
        <position position="234"/>
    </location>
    <ligand>
        <name>Zn(2+)</name>
        <dbReference type="ChEBI" id="CHEBI:29105"/>
    </ligand>
</feature>
<feature type="non-terminal residue" evidence="10">
    <location>
        <position position="734"/>
    </location>
</feature>
<organism evidence="10 11">
    <name type="scientific">Owenia fusiformis</name>
    <name type="common">Polychaete worm</name>
    <dbReference type="NCBI Taxonomy" id="6347"/>
    <lineage>
        <taxon>Eukaryota</taxon>
        <taxon>Metazoa</taxon>
        <taxon>Spiralia</taxon>
        <taxon>Lophotrochozoa</taxon>
        <taxon>Annelida</taxon>
        <taxon>Polychaeta</taxon>
        <taxon>Sedentaria</taxon>
        <taxon>Canalipalpata</taxon>
        <taxon>Sabellida</taxon>
        <taxon>Oweniida</taxon>
        <taxon>Oweniidae</taxon>
        <taxon>Owenia</taxon>
    </lineage>
</organism>
<dbReference type="InterPro" id="IPR031331">
    <property type="entry name" value="NEUT/ALK_ceramidase_C"/>
</dbReference>
<feature type="binding site" evidence="6">
    <location>
        <position position="125"/>
    </location>
    <ligand>
        <name>Zn(2+)</name>
        <dbReference type="ChEBI" id="CHEBI:29105"/>
    </ligand>
</feature>
<evidence type="ECO:0000256" key="3">
    <source>
        <dbReference type="ARBA" id="ARBA00019235"/>
    </source>
</evidence>
<dbReference type="EC" id="3.5.1.23" evidence="2 7"/>
<evidence type="ECO:0000259" key="9">
    <source>
        <dbReference type="Pfam" id="PF17048"/>
    </source>
</evidence>
<dbReference type="OrthoDB" id="191371at2759"/>
<dbReference type="Pfam" id="PF04734">
    <property type="entry name" value="Ceramidase_alk"/>
    <property type="match status" value="1"/>
</dbReference>
<evidence type="ECO:0000313" key="10">
    <source>
        <dbReference type="EMBL" id="CAH1793813.1"/>
    </source>
</evidence>
<dbReference type="Proteomes" id="UP000749559">
    <property type="component" value="Unassembled WGS sequence"/>
</dbReference>
<proteinExistence type="inferred from homology"/>
<keyword evidence="6" id="KW-0479">Metal-binding</keyword>
<keyword evidence="7" id="KW-0443">Lipid metabolism</keyword>
<dbReference type="Pfam" id="PF17048">
    <property type="entry name" value="Ceramidse_alk_C"/>
    <property type="match status" value="1"/>
</dbReference>
<comment type="caution">
    <text evidence="10">The sequence shown here is derived from an EMBL/GenBank/DDBJ whole genome shotgun (WGS) entry which is preliminary data.</text>
</comment>
<dbReference type="InterPro" id="IPR031329">
    <property type="entry name" value="NEUT/ALK_ceramidase_N"/>
</dbReference>
<sequence>DLKMAEEKIWMFKYFLLISTYILVTATQDTNYLVGVGIGDVTGSVAGVNMMGYANPSQTTEGIHTRLFSRAFIVADKQAKNRVVFVSVDCGMVSRTMKMGVIKALQTKFNNLMYTEENVVMSGTHTHSGPAGFHQYVLYDVTSLGFVGETLNAFIDGVTRSIERAHANLRPGNLLINEGELVGSNINRSPTAYANNPAEERAKYKYNTDTNMTMMTFVDASGKALGLYNWFPVHATSMNNTNHLISGDNKGYASQLFEKDMNPGSRPGKGPFVAAFGQANEGDVSPNTKGPHCQNTGEVCDIAHSTCGGKSELCYSAGPGKDMFDSTKIIGHNQYAKAKELFNAPSRVLPAGPVDFRHQFVDFSKVVVKLNATTKVKTCPPSMGFSFAAGTTDGPGAFDFTQGDTKGNAFWKLISGLVLHNPSDEQKACQHPKPILIDTGEITTPYAWQPDILDLQILRIGDFIIVAVPGEFTTMSGRRLKDAVRNTLMANGFPSTTKVVICGLSNVYSSYIATYEEYQVQRYEGASTLYGPHTLQAYIQEFTNMSVAMAKGVRVPPGPTPPNLLSKQLSFLPPVIMDEAPFLKSFGDVLTDVQPKYAKGSTVQAEFVTGHPRNNPLQEATFLTVEKKEADGTWSVQYTDADWDTKFQWVRTNTILGHSKAVITWTVPTNQETGTYRIRHFGYSKSLTGTLTPFKGASSEFEIEEGPLRWTNEMNRASERFNELNSLDASLRTV</sequence>
<reference evidence="10" key="1">
    <citation type="submission" date="2022-03" db="EMBL/GenBank/DDBJ databases">
        <authorList>
            <person name="Martin C."/>
        </authorList>
    </citation>
    <scope>NUCLEOTIDE SEQUENCE</scope>
</reference>
<evidence type="ECO:0000313" key="11">
    <source>
        <dbReference type="Proteomes" id="UP000749559"/>
    </source>
</evidence>
<dbReference type="GO" id="GO:0016020">
    <property type="term" value="C:membrane"/>
    <property type="evidence" value="ECO:0007669"/>
    <property type="project" value="GOC"/>
</dbReference>
<protein>
    <recommendedName>
        <fullName evidence="3 7">Neutral ceramidase</fullName>
        <ecNumber evidence="2 7">3.5.1.23</ecNumber>
    </recommendedName>
</protein>
<dbReference type="AlphaFoldDB" id="A0A8S4PHC3"/>
<dbReference type="PANTHER" id="PTHR12670:SF1">
    <property type="entry name" value="NEUTRAL CERAMIDASE"/>
    <property type="match status" value="1"/>
</dbReference>
<keyword evidence="4 7" id="KW-0378">Hydrolase</keyword>
<comment type="similarity">
    <text evidence="1 7">Belongs to the neutral ceramidase family.</text>
</comment>
<dbReference type="InterPro" id="IPR006823">
    <property type="entry name" value="Ceramidase_alk"/>
</dbReference>
<gene>
    <name evidence="10" type="ORF">OFUS_LOCUS18616</name>
</gene>
<feature type="active site" description="Nucleophile" evidence="5">
    <location>
        <position position="285"/>
    </location>
</feature>
<dbReference type="GO" id="GO:0017040">
    <property type="term" value="F:N-acylsphingosine amidohydrolase activity"/>
    <property type="evidence" value="ECO:0007669"/>
    <property type="project" value="UniProtKB-UniRule"/>
</dbReference>
<evidence type="ECO:0000256" key="6">
    <source>
        <dbReference type="PIRSR" id="PIRSR606823-2"/>
    </source>
</evidence>
<dbReference type="GO" id="GO:0046514">
    <property type="term" value="P:ceramide catabolic process"/>
    <property type="evidence" value="ECO:0007669"/>
    <property type="project" value="InterPro"/>
</dbReference>
<evidence type="ECO:0000256" key="4">
    <source>
        <dbReference type="ARBA" id="ARBA00022801"/>
    </source>
</evidence>
<dbReference type="GO" id="GO:0005576">
    <property type="term" value="C:extracellular region"/>
    <property type="evidence" value="ECO:0007669"/>
    <property type="project" value="TreeGrafter"/>
</dbReference>
<dbReference type="PANTHER" id="PTHR12670">
    <property type="entry name" value="CERAMIDASE"/>
    <property type="match status" value="1"/>
</dbReference>
<dbReference type="InterPro" id="IPR038445">
    <property type="entry name" value="NCDase_C_sf"/>
</dbReference>
<dbReference type="GO" id="GO:0042759">
    <property type="term" value="P:long-chain fatty acid biosynthetic process"/>
    <property type="evidence" value="ECO:0007669"/>
    <property type="project" value="TreeGrafter"/>
</dbReference>
<comment type="catalytic activity">
    <reaction evidence="7">
        <text>an N-acylsphing-4-enine + H2O = sphing-4-enine + a fatty acid</text>
        <dbReference type="Rhea" id="RHEA:20856"/>
        <dbReference type="ChEBI" id="CHEBI:15377"/>
        <dbReference type="ChEBI" id="CHEBI:28868"/>
        <dbReference type="ChEBI" id="CHEBI:52639"/>
        <dbReference type="ChEBI" id="CHEBI:57756"/>
        <dbReference type="EC" id="3.5.1.23"/>
    </reaction>
</comment>
<dbReference type="EMBL" id="CAIIXF020000009">
    <property type="protein sequence ID" value="CAH1793813.1"/>
    <property type="molecule type" value="Genomic_DNA"/>
</dbReference>
<evidence type="ECO:0000259" key="8">
    <source>
        <dbReference type="Pfam" id="PF04734"/>
    </source>
</evidence>
<dbReference type="GO" id="GO:0046512">
    <property type="term" value="P:sphingosine biosynthetic process"/>
    <property type="evidence" value="ECO:0007669"/>
    <property type="project" value="TreeGrafter"/>
</dbReference>
<evidence type="ECO:0000256" key="5">
    <source>
        <dbReference type="PIRSR" id="PIRSR606823-1"/>
    </source>
</evidence>
<evidence type="ECO:0000256" key="2">
    <source>
        <dbReference type="ARBA" id="ARBA00011891"/>
    </source>
</evidence>
<keyword evidence="7" id="KW-0746">Sphingolipid metabolism</keyword>
<keyword evidence="6" id="KW-0862">Zinc</keyword>
<dbReference type="Gene3D" id="2.60.40.2300">
    <property type="entry name" value="Neutral/alkaline non-lysosomal ceramidase, C-terminal domain"/>
    <property type="match status" value="1"/>
</dbReference>
<evidence type="ECO:0000256" key="1">
    <source>
        <dbReference type="ARBA" id="ARBA00009835"/>
    </source>
</evidence>
<evidence type="ECO:0000256" key="7">
    <source>
        <dbReference type="RuleBase" id="RU366019"/>
    </source>
</evidence>